<evidence type="ECO:0000256" key="7">
    <source>
        <dbReference type="ARBA" id="ARBA00022786"/>
    </source>
</evidence>
<keyword evidence="7" id="KW-0833">Ubl conjugation pathway</keyword>
<dbReference type="CDD" id="cd20335">
    <property type="entry name" value="BRcat_RBR"/>
    <property type="match status" value="1"/>
</dbReference>
<dbReference type="PROSITE" id="PS50103">
    <property type="entry name" value="ZF_C3H1"/>
    <property type="match status" value="1"/>
</dbReference>
<dbReference type="EMBL" id="JANIEX010000570">
    <property type="protein sequence ID" value="KAJ3565443.1"/>
    <property type="molecule type" value="Genomic_DNA"/>
</dbReference>
<comment type="catalytic activity">
    <reaction evidence="1">
        <text>[E2 ubiquitin-conjugating enzyme]-S-ubiquitinyl-L-cysteine + [acceptor protein]-L-lysine = [E2 ubiquitin-conjugating enzyme]-L-cysteine + [acceptor protein]-N(6)-ubiquitinyl-L-lysine.</text>
        <dbReference type="EC" id="2.3.2.31"/>
    </reaction>
</comment>
<feature type="compositionally biased region" description="Polar residues" evidence="11">
    <location>
        <begin position="103"/>
        <end position="118"/>
    </location>
</feature>
<evidence type="ECO:0000256" key="11">
    <source>
        <dbReference type="SAM" id="MobiDB-lite"/>
    </source>
</evidence>
<evidence type="ECO:0000256" key="3">
    <source>
        <dbReference type="ARBA" id="ARBA00022679"/>
    </source>
</evidence>
<keyword evidence="6 9" id="KW-0863">Zinc-finger</keyword>
<evidence type="ECO:0000256" key="6">
    <source>
        <dbReference type="ARBA" id="ARBA00022771"/>
    </source>
</evidence>
<reference evidence="15" key="1">
    <citation type="submission" date="2022-07" db="EMBL/GenBank/DDBJ databases">
        <title>Genome Sequence of Leucocoprinus birnbaumii.</title>
        <authorList>
            <person name="Buettner E."/>
        </authorList>
    </citation>
    <scope>NUCLEOTIDE SEQUENCE</scope>
    <source>
        <strain evidence="15">VT141</strain>
    </source>
</reference>
<dbReference type="PANTHER" id="PTHR11685">
    <property type="entry name" value="RBR FAMILY RING FINGER AND IBR DOMAIN-CONTAINING"/>
    <property type="match status" value="1"/>
</dbReference>
<feature type="region of interest" description="Disordered" evidence="11">
    <location>
        <begin position="927"/>
        <end position="948"/>
    </location>
</feature>
<dbReference type="Gene3D" id="1.20.120.1750">
    <property type="match status" value="1"/>
</dbReference>
<sequence>MHSDENVGTSFETPATPSTSVSIPAAAQAPGRNPENMIKIMKKLQKTCRAFKTGSCQWGDQCKFKHELSAPNAGCHDITNQGAASSTQPIASAGRNALRKNGNAKNPTLPQSTSASVPQLDTNEIFRRAREQAEVARRLREVELARRAQEEAEAARKAEQEAMSLAQERAMVVFQEQQRQLQREREETQEREKIARRRRQEEEWAKEAKMTIQQVVLNSYVKFGAGLTIEHVICGFEASRILVKNLPMDAKATEVLELFTQQGIDEEDLVILSLDIVGGWRQATVLGKAVEVDTVAIGLDSIEFRDQNLEFAVCERPSQAAGRTMGASNRNSYHLTISWRPGFLTMLARYPHLQPHEISIKAHDLTGGIIEGQRVKAEIEWENHYNTYDLDDFYPSSSKSAVKITKIPNAATIETVKNFAGTRDVELREDPSSYTTDEVFTALNTHLRRVANSTLRTFALENVRGPNSVSAKAVFGTYDGAKAAHDSLVGKVFPAKFPPLRLYLSDPHRFALFLDEKQYNAQRTQWAELGEGKRKEATITFKHIEKAGEKKVIVSLFGSDKKAVGALKVRIEGMANGQILDASHWHPTFQSKKGREFFDSLYDTTGAYVRSDWKRSCVLVFGRAEAIEDAKARIKEEVERITSEQWTIPLQRRALGFFIRRGFAQMQALLGEENVTLDVRSAQIVLQGADLEEARHHLRQLMEAFKDQENSGVIATADDILCPICYDTVAQPIEINCEHVYCSSCLRHYILSTLDNHSFPLKCMGNDATCNQPFSIPLIRRFLPPQRFEQLITAAFTTHIDKNPETFKYCITPDCSQVYRATALPHGLQCPSCFYEICTACHTEGHAGMTCLESRQHKDPEEQERLLEAWANDNNVKRCPSCRAWVEKTEGCHHMTCTCGIHFCWICSGIFDGGRIYDHMTEAHGDWYNDPERDRRRAAAGNQQGQQVPNIVEIAGGREAVAEQVAELRRIELQRENRPARLVPQIPQDPLGAGAIRRVQLPGVRAAAAPAARDQYEEQRLWRENERRRREAIEENERREQLRRAEQERLRRVEQERRWAAMQLEAQRAREHTRRREQEARRREAEENKGRVFGLPDDFAIALLSEITAVLGSFQKTQWTELCNVNGEDATIRTKALNKPWGSQVLIALFGRDKRVVGALKVRIESMAAGLKLDATYWHPSFKTPKGKAFLHGLYDSTGAFVCCDWKHNCVAVSGRPETAEDVKLRIKQEVERISAEEWITSLQHRALGFFVREGLAHMRGLLGEDNVTLDVRSSTIILRGADLEEARHHLGQLMEAFSNHNTATTATSESDNVLCPICHDTVSQPVKIGCNHAYCSSCLRHYILSTLNNRNFPLHCMGNEATCKKPLPLSLVMKFLPSQRLEQLMEATFMTYLEKNPETFKFCNTPDCSQVYYSTT</sequence>
<dbReference type="InterPro" id="IPR044066">
    <property type="entry name" value="TRIAD_supradom"/>
</dbReference>
<feature type="compositionally biased region" description="Basic and acidic residues" evidence="11">
    <location>
        <begin position="1067"/>
        <end position="1087"/>
    </location>
</feature>
<feature type="region of interest" description="Disordered" evidence="11">
    <location>
        <begin position="99"/>
        <end position="118"/>
    </location>
</feature>
<dbReference type="InterPro" id="IPR013083">
    <property type="entry name" value="Znf_RING/FYVE/PHD"/>
</dbReference>
<dbReference type="Pfam" id="PF00097">
    <property type="entry name" value="zf-C3HC4"/>
    <property type="match status" value="2"/>
</dbReference>
<dbReference type="Gene3D" id="4.10.1000.10">
    <property type="entry name" value="Zinc finger, CCCH-type"/>
    <property type="match status" value="1"/>
</dbReference>
<feature type="domain" description="RING-type" evidence="14">
    <location>
        <begin position="718"/>
        <end position="930"/>
    </location>
</feature>
<dbReference type="PROSITE" id="PS50089">
    <property type="entry name" value="ZF_RING_2"/>
    <property type="match status" value="2"/>
</dbReference>
<keyword evidence="3" id="KW-0808">Transferase</keyword>
<comment type="caution">
    <text evidence="15">The sequence shown here is derived from an EMBL/GenBank/DDBJ whole genome shotgun (WGS) entry which is preliminary data.</text>
</comment>
<dbReference type="SMART" id="SM00647">
    <property type="entry name" value="IBR"/>
    <property type="match status" value="2"/>
</dbReference>
<evidence type="ECO:0000256" key="10">
    <source>
        <dbReference type="SAM" id="Coils"/>
    </source>
</evidence>
<dbReference type="InterPro" id="IPR001841">
    <property type="entry name" value="Znf_RING"/>
</dbReference>
<evidence type="ECO:0000256" key="2">
    <source>
        <dbReference type="ARBA" id="ARBA00012251"/>
    </source>
</evidence>
<dbReference type="EC" id="2.3.2.31" evidence="2"/>
<evidence type="ECO:0000256" key="4">
    <source>
        <dbReference type="ARBA" id="ARBA00022723"/>
    </source>
</evidence>
<keyword evidence="10" id="KW-0175">Coiled coil</keyword>
<feature type="coiled-coil region" evidence="10">
    <location>
        <begin position="141"/>
        <end position="203"/>
    </location>
</feature>
<accession>A0AAD5YSL0</accession>
<feature type="compositionally biased region" description="Polar residues" evidence="11">
    <location>
        <begin position="1"/>
        <end position="22"/>
    </location>
</feature>
<dbReference type="SUPFAM" id="SSF90229">
    <property type="entry name" value="CCCH zinc finger"/>
    <property type="match status" value="1"/>
</dbReference>
<dbReference type="Gene3D" id="3.30.40.10">
    <property type="entry name" value="Zinc/RING finger domain, C3HC4 (zinc finger)"/>
    <property type="match status" value="2"/>
</dbReference>
<evidence type="ECO:0000259" key="14">
    <source>
        <dbReference type="PROSITE" id="PS51873"/>
    </source>
</evidence>
<dbReference type="InterPro" id="IPR017907">
    <property type="entry name" value="Znf_RING_CS"/>
</dbReference>
<dbReference type="SMART" id="SM00356">
    <property type="entry name" value="ZnF_C3H1"/>
    <property type="match status" value="1"/>
</dbReference>
<dbReference type="InterPro" id="IPR002867">
    <property type="entry name" value="IBR_dom"/>
</dbReference>
<evidence type="ECO:0000259" key="12">
    <source>
        <dbReference type="PROSITE" id="PS50089"/>
    </source>
</evidence>
<feature type="zinc finger region" description="C3H1-type" evidence="9">
    <location>
        <begin position="42"/>
        <end position="69"/>
    </location>
</feature>
<keyword evidence="16" id="KW-1185">Reference proteome</keyword>
<feature type="domain" description="RING-type" evidence="12">
    <location>
        <begin position="722"/>
        <end position="763"/>
    </location>
</feature>
<keyword evidence="8 9" id="KW-0862">Zinc</keyword>
<name>A0AAD5YSL0_9AGAR</name>
<dbReference type="InterPro" id="IPR018957">
    <property type="entry name" value="Znf_C3HC4_RING-type"/>
</dbReference>
<keyword evidence="5" id="KW-0677">Repeat</keyword>
<dbReference type="InterPro" id="IPR000571">
    <property type="entry name" value="Znf_CCCH"/>
</dbReference>
<evidence type="ECO:0000256" key="5">
    <source>
        <dbReference type="ARBA" id="ARBA00022737"/>
    </source>
</evidence>
<dbReference type="GO" id="GO:0061630">
    <property type="term" value="F:ubiquitin protein ligase activity"/>
    <property type="evidence" value="ECO:0007669"/>
    <property type="project" value="UniProtKB-EC"/>
</dbReference>
<dbReference type="Proteomes" id="UP001213000">
    <property type="component" value="Unassembled WGS sequence"/>
</dbReference>
<evidence type="ECO:0000256" key="1">
    <source>
        <dbReference type="ARBA" id="ARBA00001798"/>
    </source>
</evidence>
<keyword evidence="4 9" id="KW-0479">Metal-binding</keyword>
<dbReference type="Pfam" id="PF01485">
    <property type="entry name" value="IBR"/>
    <property type="match status" value="2"/>
</dbReference>
<feature type="domain" description="RING-type" evidence="12">
    <location>
        <begin position="1316"/>
        <end position="1356"/>
    </location>
</feature>
<dbReference type="SMART" id="SM00184">
    <property type="entry name" value="RING"/>
    <property type="match status" value="2"/>
</dbReference>
<feature type="compositionally biased region" description="Basic and acidic residues" evidence="11">
    <location>
        <begin position="927"/>
        <end position="937"/>
    </location>
</feature>
<evidence type="ECO:0000313" key="15">
    <source>
        <dbReference type="EMBL" id="KAJ3565443.1"/>
    </source>
</evidence>
<dbReference type="SUPFAM" id="SSF57850">
    <property type="entry name" value="RING/U-box"/>
    <property type="match status" value="3"/>
</dbReference>
<evidence type="ECO:0000256" key="8">
    <source>
        <dbReference type="ARBA" id="ARBA00022833"/>
    </source>
</evidence>
<proteinExistence type="predicted"/>
<dbReference type="InterPro" id="IPR031127">
    <property type="entry name" value="E3_UB_ligase_RBR"/>
</dbReference>
<organism evidence="15 16">
    <name type="scientific">Leucocoprinus birnbaumii</name>
    <dbReference type="NCBI Taxonomy" id="56174"/>
    <lineage>
        <taxon>Eukaryota</taxon>
        <taxon>Fungi</taxon>
        <taxon>Dikarya</taxon>
        <taxon>Basidiomycota</taxon>
        <taxon>Agaricomycotina</taxon>
        <taxon>Agaricomycetes</taxon>
        <taxon>Agaricomycetidae</taxon>
        <taxon>Agaricales</taxon>
        <taxon>Agaricineae</taxon>
        <taxon>Agaricaceae</taxon>
        <taxon>Leucocoprinus</taxon>
    </lineage>
</organism>
<gene>
    <name evidence="15" type="ORF">NP233_g7623</name>
</gene>
<evidence type="ECO:0000256" key="9">
    <source>
        <dbReference type="PROSITE-ProRule" id="PRU00723"/>
    </source>
</evidence>
<dbReference type="PROSITE" id="PS51873">
    <property type="entry name" value="TRIAD"/>
    <property type="match status" value="1"/>
</dbReference>
<evidence type="ECO:0000313" key="16">
    <source>
        <dbReference type="Proteomes" id="UP001213000"/>
    </source>
</evidence>
<dbReference type="InterPro" id="IPR036855">
    <property type="entry name" value="Znf_CCCH_sf"/>
</dbReference>
<feature type="region of interest" description="Disordered" evidence="11">
    <location>
        <begin position="1"/>
        <end position="34"/>
    </location>
</feature>
<protein>
    <recommendedName>
        <fullName evidence="2">RBR-type E3 ubiquitin transferase</fullName>
        <ecNumber evidence="2">2.3.2.31</ecNumber>
    </recommendedName>
</protein>
<dbReference type="PROSITE" id="PS00518">
    <property type="entry name" value="ZF_RING_1"/>
    <property type="match status" value="2"/>
</dbReference>
<dbReference type="GO" id="GO:0008270">
    <property type="term" value="F:zinc ion binding"/>
    <property type="evidence" value="ECO:0007669"/>
    <property type="project" value="UniProtKB-KW"/>
</dbReference>
<feature type="region of interest" description="Disordered" evidence="11">
    <location>
        <begin position="1066"/>
        <end position="1087"/>
    </location>
</feature>
<dbReference type="GO" id="GO:0016567">
    <property type="term" value="P:protein ubiquitination"/>
    <property type="evidence" value="ECO:0007669"/>
    <property type="project" value="InterPro"/>
</dbReference>
<feature type="domain" description="C3H1-type" evidence="13">
    <location>
        <begin position="42"/>
        <end position="69"/>
    </location>
</feature>
<evidence type="ECO:0000259" key="13">
    <source>
        <dbReference type="PROSITE" id="PS50103"/>
    </source>
</evidence>